<proteinExistence type="predicted"/>
<reference evidence="1 2" key="1">
    <citation type="submission" date="2019-03" db="EMBL/GenBank/DDBJ databases">
        <title>First draft genome of Liparis tanakae, snailfish: a comprehensive survey of snailfish specific genes.</title>
        <authorList>
            <person name="Kim W."/>
            <person name="Song I."/>
            <person name="Jeong J.-H."/>
            <person name="Kim D."/>
            <person name="Kim S."/>
            <person name="Ryu S."/>
            <person name="Song J.Y."/>
            <person name="Lee S.K."/>
        </authorList>
    </citation>
    <scope>NUCLEOTIDE SEQUENCE [LARGE SCALE GENOMIC DNA]</scope>
    <source>
        <tissue evidence="1">Muscle</tissue>
    </source>
</reference>
<dbReference type="AlphaFoldDB" id="A0A4Z2E481"/>
<organism evidence="1 2">
    <name type="scientific">Liparis tanakae</name>
    <name type="common">Tanaka's snailfish</name>
    <dbReference type="NCBI Taxonomy" id="230148"/>
    <lineage>
        <taxon>Eukaryota</taxon>
        <taxon>Metazoa</taxon>
        <taxon>Chordata</taxon>
        <taxon>Craniata</taxon>
        <taxon>Vertebrata</taxon>
        <taxon>Euteleostomi</taxon>
        <taxon>Actinopterygii</taxon>
        <taxon>Neopterygii</taxon>
        <taxon>Teleostei</taxon>
        <taxon>Neoteleostei</taxon>
        <taxon>Acanthomorphata</taxon>
        <taxon>Eupercaria</taxon>
        <taxon>Perciformes</taxon>
        <taxon>Cottioidei</taxon>
        <taxon>Cottales</taxon>
        <taxon>Liparidae</taxon>
        <taxon>Liparis</taxon>
    </lineage>
</organism>
<sequence length="64" mass="6783">MRQSYTVTVPEEPPAAAFPLLKQDMRRRGSVSGSVLVSTFVGLLINQAKVSPAPVPVPVPAPAR</sequence>
<comment type="caution">
    <text evidence="1">The sequence shown here is derived from an EMBL/GenBank/DDBJ whole genome shotgun (WGS) entry which is preliminary data.</text>
</comment>
<gene>
    <name evidence="1" type="ORF">EYF80_066445</name>
</gene>
<evidence type="ECO:0000313" key="2">
    <source>
        <dbReference type="Proteomes" id="UP000314294"/>
    </source>
</evidence>
<protein>
    <submittedName>
        <fullName evidence="1">Uncharacterized protein</fullName>
    </submittedName>
</protein>
<evidence type="ECO:0000313" key="1">
    <source>
        <dbReference type="EMBL" id="TNN23434.1"/>
    </source>
</evidence>
<dbReference type="EMBL" id="SRLO01018495">
    <property type="protein sequence ID" value="TNN23434.1"/>
    <property type="molecule type" value="Genomic_DNA"/>
</dbReference>
<accession>A0A4Z2E481</accession>
<name>A0A4Z2E481_9TELE</name>
<dbReference type="Proteomes" id="UP000314294">
    <property type="component" value="Unassembled WGS sequence"/>
</dbReference>
<keyword evidence="2" id="KW-1185">Reference proteome</keyword>